<feature type="transmembrane region" description="Helical" evidence="6">
    <location>
        <begin position="121"/>
        <end position="140"/>
    </location>
</feature>
<feature type="transmembrane region" description="Helical" evidence="6">
    <location>
        <begin position="160"/>
        <end position="185"/>
    </location>
</feature>
<keyword evidence="5 6" id="KW-0472">Membrane</keyword>
<evidence type="ECO:0000313" key="8">
    <source>
        <dbReference type="EMBL" id="KYB29094.1"/>
    </source>
</evidence>
<evidence type="ECO:0000256" key="4">
    <source>
        <dbReference type="ARBA" id="ARBA00022989"/>
    </source>
</evidence>
<reference evidence="8 9" key="2">
    <citation type="journal article" date="2010" name="Nucleic Acids Res.">
        <title>BeetleBase in 2010: revisions to provide comprehensive genomic information for Tribolium castaneum.</title>
        <authorList>
            <person name="Kim H.S."/>
            <person name="Murphy T."/>
            <person name="Xia J."/>
            <person name="Caragea D."/>
            <person name="Park Y."/>
            <person name="Beeman R.W."/>
            <person name="Lorenzen M.D."/>
            <person name="Butcher S."/>
            <person name="Manak J.R."/>
            <person name="Brown S.J."/>
        </authorList>
    </citation>
    <scope>GENOME REANNOTATION</scope>
    <source>
        <strain evidence="8 9">Georgia GA2</strain>
    </source>
</reference>
<evidence type="ECO:0000256" key="3">
    <source>
        <dbReference type="ARBA" id="ARBA00022692"/>
    </source>
</evidence>
<dbReference type="PANTHER" id="PTHR21324">
    <property type="entry name" value="FASTING-INDUCIBLE INTEGRAL MEMBRANE PROTEIN TM6P1-RELATED"/>
    <property type="match status" value="1"/>
</dbReference>
<feature type="transmembrane region" description="Helical" evidence="6">
    <location>
        <begin position="7"/>
        <end position="28"/>
    </location>
</feature>
<keyword evidence="3 6" id="KW-0812">Transmembrane</keyword>
<feature type="domain" description="CWH43-like N-terminal" evidence="7">
    <location>
        <begin position="9"/>
        <end position="232"/>
    </location>
</feature>
<dbReference type="eggNOG" id="KOG4320">
    <property type="taxonomic scope" value="Eukaryota"/>
</dbReference>
<gene>
    <name evidence="8" type="primary">AUGUSTUS-3.0.2_32063</name>
    <name evidence="8" type="ORF">TcasGA2_TC032063</name>
</gene>
<dbReference type="InterPro" id="IPR050911">
    <property type="entry name" value="DRAM/TMEM150_Autophagy_Mod"/>
</dbReference>
<evidence type="ECO:0000256" key="6">
    <source>
        <dbReference type="SAM" id="Phobius"/>
    </source>
</evidence>
<evidence type="ECO:0000256" key="5">
    <source>
        <dbReference type="ARBA" id="ARBA00023136"/>
    </source>
</evidence>
<comment type="subcellular location">
    <subcellularLocation>
        <location evidence="1">Endomembrane system</location>
        <topology evidence="1">Multi-pass membrane protein</topology>
    </subcellularLocation>
</comment>
<evidence type="ECO:0000256" key="1">
    <source>
        <dbReference type="ARBA" id="ARBA00004127"/>
    </source>
</evidence>
<comment type="similarity">
    <text evidence="2">Belongs to the DRAM/TMEM150 family.</text>
</comment>
<sequence length="247" mass="27846">MQNVYLCVYYPILCAVWFFLTFIVTYIISVCRQDVIAVFPYISDTGTWSPESCIFGLMLNIGAIIQGLIVYIRYRQLSHLLGKDTFYPETVQKNNRTSLILGITAAFGVCIVANFQETNAFEVHVFGAILAFGLGSVYQCMQTHISFKVYPNLGNKTINIIRVIFSIVSCVTFLVTFLFAGLSLLQFKGDDPTKWSKDDGGYVDHFISAIAEWIMAVTTILFLAFYTSEFKKISFTEPPLIETTQQA</sequence>
<dbReference type="EMBL" id="KQ971312">
    <property type="protein sequence ID" value="KYB29094.1"/>
    <property type="molecule type" value="Genomic_DNA"/>
</dbReference>
<dbReference type="STRING" id="7070.A0A139WMI5"/>
<accession>A0A139WMI5</accession>
<feature type="transmembrane region" description="Helical" evidence="6">
    <location>
        <begin position="205"/>
        <end position="226"/>
    </location>
</feature>
<dbReference type="OMA" id="ATTFCFY"/>
<keyword evidence="9" id="KW-1185">Reference proteome</keyword>
<evidence type="ECO:0000256" key="2">
    <source>
        <dbReference type="ARBA" id="ARBA00006565"/>
    </source>
</evidence>
<evidence type="ECO:0000259" key="7">
    <source>
        <dbReference type="Pfam" id="PF10277"/>
    </source>
</evidence>
<dbReference type="PANTHER" id="PTHR21324:SF2">
    <property type="entry name" value="EG:22E5.9 PROTEIN"/>
    <property type="match status" value="1"/>
</dbReference>
<dbReference type="InParanoid" id="A0A139WMI5"/>
<protein>
    <submittedName>
        <fullName evidence="8">DNA damage-regulated autophagy modulator protein 2-like Protein</fullName>
    </submittedName>
</protein>
<reference evidence="8 9" key="1">
    <citation type="journal article" date="2008" name="Nature">
        <title>The genome of the model beetle and pest Tribolium castaneum.</title>
        <authorList>
            <consortium name="Tribolium Genome Sequencing Consortium"/>
            <person name="Richards S."/>
            <person name="Gibbs R.A."/>
            <person name="Weinstock G.M."/>
            <person name="Brown S.J."/>
            <person name="Denell R."/>
            <person name="Beeman R.W."/>
            <person name="Gibbs R."/>
            <person name="Beeman R.W."/>
            <person name="Brown S.J."/>
            <person name="Bucher G."/>
            <person name="Friedrich M."/>
            <person name="Grimmelikhuijzen C.J."/>
            <person name="Klingler M."/>
            <person name="Lorenzen M."/>
            <person name="Richards S."/>
            <person name="Roth S."/>
            <person name="Schroder R."/>
            <person name="Tautz D."/>
            <person name="Zdobnov E.M."/>
            <person name="Muzny D."/>
            <person name="Gibbs R.A."/>
            <person name="Weinstock G.M."/>
            <person name="Attaway T."/>
            <person name="Bell S."/>
            <person name="Buhay C.J."/>
            <person name="Chandrabose M.N."/>
            <person name="Chavez D."/>
            <person name="Clerk-Blankenburg K.P."/>
            <person name="Cree A."/>
            <person name="Dao M."/>
            <person name="Davis C."/>
            <person name="Chacko J."/>
            <person name="Dinh H."/>
            <person name="Dugan-Rocha S."/>
            <person name="Fowler G."/>
            <person name="Garner T.T."/>
            <person name="Garnes J."/>
            <person name="Gnirke A."/>
            <person name="Hawes A."/>
            <person name="Hernandez J."/>
            <person name="Hines S."/>
            <person name="Holder M."/>
            <person name="Hume J."/>
            <person name="Jhangiani S.N."/>
            <person name="Joshi V."/>
            <person name="Khan Z.M."/>
            <person name="Jackson L."/>
            <person name="Kovar C."/>
            <person name="Kowis A."/>
            <person name="Lee S."/>
            <person name="Lewis L.R."/>
            <person name="Margolis J."/>
            <person name="Morgan M."/>
            <person name="Nazareth L.V."/>
            <person name="Nguyen N."/>
            <person name="Okwuonu G."/>
            <person name="Parker D."/>
            <person name="Richards S."/>
            <person name="Ruiz S.J."/>
            <person name="Santibanez J."/>
            <person name="Savard J."/>
            <person name="Scherer S.E."/>
            <person name="Schneider B."/>
            <person name="Sodergren E."/>
            <person name="Tautz D."/>
            <person name="Vattahil S."/>
            <person name="Villasana D."/>
            <person name="White C.S."/>
            <person name="Wright R."/>
            <person name="Park Y."/>
            <person name="Beeman R.W."/>
            <person name="Lord J."/>
            <person name="Oppert B."/>
            <person name="Lorenzen M."/>
            <person name="Brown S."/>
            <person name="Wang L."/>
            <person name="Savard J."/>
            <person name="Tautz D."/>
            <person name="Richards S."/>
            <person name="Weinstock G."/>
            <person name="Gibbs R.A."/>
            <person name="Liu Y."/>
            <person name="Worley K."/>
            <person name="Weinstock G."/>
            <person name="Elsik C.G."/>
            <person name="Reese J.T."/>
            <person name="Elhaik E."/>
            <person name="Landan G."/>
            <person name="Graur D."/>
            <person name="Arensburger P."/>
            <person name="Atkinson P."/>
            <person name="Beeman R.W."/>
            <person name="Beidler J."/>
            <person name="Brown S.J."/>
            <person name="Demuth J.P."/>
            <person name="Drury D.W."/>
            <person name="Du Y.Z."/>
            <person name="Fujiwara H."/>
            <person name="Lorenzen M."/>
            <person name="Maselli V."/>
            <person name="Osanai M."/>
            <person name="Park Y."/>
            <person name="Robertson H.M."/>
            <person name="Tu Z."/>
            <person name="Wang J.J."/>
            <person name="Wang S."/>
            <person name="Richards S."/>
            <person name="Song H."/>
            <person name="Zhang L."/>
            <person name="Sodergren E."/>
            <person name="Werner D."/>
            <person name="Stanke M."/>
            <person name="Morgenstern B."/>
            <person name="Solovyev V."/>
            <person name="Kosarev P."/>
            <person name="Brown G."/>
            <person name="Chen H.C."/>
            <person name="Ermolaeva O."/>
            <person name="Hlavina W."/>
            <person name="Kapustin Y."/>
            <person name="Kiryutin B."/>
            <person name="Kitts P."/>
            <person name="Maglott D."/>
            <person name="Pruitt K."/>
            <person name="Sapojnikov V."/>
            <person name="Souvorov A."/>
            <person name="Mackey A.J."/>
            <person name="Waterhouse R.M."/>
            <person name="Wyder S."/>
            <person name="Zdobnov E.M."/>
            <person name="Zdobnov E.M."/>
            <person name="Wyder S."/>
            <person name="Kriventseva E.V."/>
            <person name="Kadowaki T."/>
            <person name="Bork P."/>
            <person name="Aranda M."/>
            <person name="Bao R."/>
            <person name="Beermann A."/>
            <person name="Berns N."/>
            <person name="Bolognesi R."/>
            <person name="Bonneton F."/>
            <person name="Bopp D."/>
            <person name="Brown S.J."/>
            <person name="Bucher G."/>
            <person name="Butts T."/>
            <person name="Chaumot A."/>
            <person name="Denell R.E."/>
            <person name="Ferrier D.E."/>
            <person name="Friedrich M."/>
            <person name="Gordon C.M."/>
            <person name="Jindra M."/>
            <person name="Klingler M."/>
            <person name="Lan Q."/>
            <person name="Lattorff H.M."/>
            <person name="Laudet V."/>
            <person name="von Levetsow C."/>
            <person name="Liu Z."/>
            <person name="Lutz R."/>
            <person name="Lynch J.A."/>
            <person name="da Fonseca R.N."/>
            <person name="Posnien N."/>
            <person name="Reuter R."/>
            <person name="Roth S."/>
            <person name="Savard J."/>
            <person name="Schinko J.B."/>
            <person name="Schmitt C."/>
            <person name="Schoppmeier M."/>
            <person name="Schroder R."/>
            <person name="Shippy T.D."/>
            <person name="Simonnet F."/>
            <person name="Marques-Souza H."/>
            <person name="Tautz D."/>
            <person name="Tomoyasu Y."/>
            <person name="Trauner J."/>
            <person name="Van der Zee M."/>
            <person name="Vervoort M."/>
            <person name="Wittkopp N."/>
            <person name="Wimmer E.A."/>
            <person name="Yang X."/>
            <person name="Jones A.K."/>
            <person name="Sattelle D.B."/>
            <person name="Ebert P.R."/>
            <person name="Nelson D."/>
            <person name="Scott J.G."/>
            <person name="Beeman R.W."/>
            <person name="Muthukrishnan S."/>
            <person name="Kramer K.J."/>
            <person name="Arakane Y."/>
            <person name="Beeman R.W."/>
            <person name="Zhu Q."/>
            <person name="Hogenkamp D."/>
            <person name="Dixit R."/>
            <person name="Oppert B."/>
            <person name="Jiang H."/>
            <person name="Zou Z."/>
            <person name="Marshall J."/>
            <person name="Elpidina E."/>
            <person name="Vinokurov K."/>
            <person name="Oppert C."/>
            <person name="Zou Z."/>
            <person name="Evans J."/>
            <person name="Lu Z."/>
            <person name="Zhao P."/>
            <person name="Sumathipala N."/>
            <person name="Altincicek B."/>
            <person name="Vilcinskas A."/>
            <person name="Williams M."/>
            <person name="Hultmark D."/>
            <person name="Hetru C."/>
            <person name="Jiang H."/>
            <person name="Grimmelikhuijzen C.J."/>
            <person name="Hauser F."/>
            <person name="Cazzamali G."/>
            <person name="Williamson M."/>
            <person name="Park Y."/>
            <person name="Li B."/>
            <person name="Tanaka Y."/>
            <person name="Predel R."/>
            <person name="Neupert S."/>
            <person name="Schachtner J."/>
            <person name="Verleyen P."/>
            <person name="Raible F."/>
            <person name="Bork P."/>
            <person name="Friedrich M."/>
            <person name="Walden K.K."/>
            <person name="Robertson H.M."/>
            <person name="Angeli S."/>
            <person name="Foret S."/>
            <person name="Bucher G."/>
            <person name="Schuetz S."/>
            <person name="Maleszka R."/>
            <person name="Wimmer E.A."/>
            <person name="Beeman R.W."/>
            <person name="Lorenzen M."/>
            <person name="Tomoyasu Y."/>
            <person name="Miller S.C."/>
            <person name="Grossmann D."/>
            <person name="Bucher G."/>
        </authorList>
    </citation>
    <scope>NUCLEOTIDE SEQUENCE [LARGE SCALE GENOMIC DNA]</scope>
    <source>
        <strain evidence="8 9">Georgia GA2</strain>
    </source>
</reference>
<organism evidence="8 9">
    <name type="scientific">Tribolium castaneum</name>
    <name type="common">Red flour beetle</name>
    <dbReference type="NCBI Taxonomy" id="7070"/>
    <lineage>
        <taxon>Eukaryota</taxon>
        <taxon>Metazoa</taxon>
        <taxon>Ecdysozoa</taxon>
        <taxon>Arthropoda</taxon>
        <taxon>Hexapoda</taxon>
        <taxon>Insecta</taxon>
        <taxon>Pterygota</taxon>
        <taxon>Neoptera</taxon>
        <taxon>Endopterygota</taxon>
        <taxon>Coleoptera</taxon>
        <taxon>Polyphaga</taxon>
        <taxon>Cucujiformia</taxon>
        <taxon>Tenebrionidae</taxon>
        <taxon>Tenebrionidae incertae sedis</taxon>
        <taxon>Tribolium</taxon>
    </lineage>
</organism>
<dbReference type="OrthoDB" id="191706at2759"/>
<dbReference type="AlphaFoldDB" id="A0A139WMI5"/>
<evidence type="ECO:0000313" key="9">
    <source>
        <dbReference type="Proteomes" id="UP000007266"/>
    </source>
</evidence>
<dbReference type="InterPro" id="IPR019402">
    <property type="entry name" value="CWH43_N"/>
</dbReference>
<dbReference type="FunCoup" id="A0A139WMI5">
    <property type="interactions" value="236"/>
</dbReference>
<feature type="transmembrane region" description="Helical" evidence="6">
    <location>
        <begin position="54"/>
        <end position="74"/>
    </location>
</feature>
<dbReference type="GO" id="GO:0012505">
    <property type="term" value="C:endomembrane system"/>
    <property type="evidence" value="ECO:0007669"/>
    <property type="project" value="UniProtKB-SubCell"/>
</dbReference>
<feature type="transmembrane region" description="Helical" evidence="6">
    <location>
        <begin position="95"/>
        <end position="115"/>
    </location>
</feature>
<dbReference type="Pfam" id="PF10277">
    <property type="entry name" value="Frag1"/>
    <property type="match status" value="1"/>
</dbReference>
<dbReference type="Proteomes" id="UP000007266">
    <property type="component" value="Linkage group 2"/>
</dbReference>
<proteinExistence type="inferred from homology"/>
<keyword evidence="4 6" id="KW-1133">Transmembrane helix</keyword>
<dbReference type="KEGG" id="tca:100142569"/>
<name>A0A139WMI5_TRICA</name>